<organism evidence="16 17">
    <name type="scientific">Lasallia pustulata</name>
    <dbReference type="NCBI Taxonomy" id="136370"/>
    <lineage>
        <taxon>Eukaryota</taxon>
        <taxon>Fungi</taxon>
        <taxon>Dikarya</taxon>
        <taxon>Ascomycota</taxon>
        <taxon>Pezizomycotina</taxon>
        <taxon>Lecanoromycetes</taxon>
        <taxon>OSLEUM clade</taxon>
        <taxon>Umbilicariomycetidae</taxon>
        <taxon>Umbilicariales</taxon>
        <taxon>Umbilicariaceae</taxon>
        <taxon>Lasallia</taxon>
    </lineage>
</organism>
<dbReference type="Pfam" id="PF18296">
    <property type="entry name" value="MID_MedPIWI"/>
    <property type="match status" value="1"/>
</dbReference>
<comment type="function">
    <text evidence="9 11">Component of the SRB8-11 complex. The SRB8-11 complex is a regulatory module of the Mediator complex which is itself involved in regulation of basal and activated RNA polymerase II-dependent transcription. The SRB8-11 complex may be involved in the transcriptional repression of a subset of genes regulated by Mediator. It may inhibit the association of the Mediator complex with RNA polymerase II to form the holoenzyme complex.</text>
</comment>
<evidence type="ECO:0000256" key="1">
    <source>
        <dbReference type="ARBA" id="ARBA00004123"/>
    </source>
</evidence>
<keyword evidence="6 11" id="KW-0010">Activator</keyword>
<feature type="domain" description="MID" evidence="15">
    <location>
        <begin position="1061"/>
        <end position="1235"/>
    </location>
</feature>
<evidence type="ECO:0000256" key="7">
    <source>
        <dbReference type="ARBA" id="ARBA00023163"/>
    </source>
</evidence>
<keyword evidence="7 11" id="KW-0804">Transcription</keyword>
<keyword evidence="4 11" id="KW-0678">Repressor</keyword>
<dbReference type="GO" id="GO:0003713">
    <property type="term" value="F:transcription coactivator activity"/>
    <property type="evidence" value="ECO:0007669"/>
    <property type="project" value="TreeGrafter"/>
</dbReference>
<comment type="similarity">
    <text evidence="2 11">Belongs to the Mediator complex subunit 13 family.</text>
</comment>
<dbReference type="PANTHER" id="PTHR48249:SF3">
    <property type="entry name" value="MEDIATOR OF RNA POLYMERASE II TRANSCRIPTION SUBUNIT 13"/>
    <property type="match status" value="1"/>
</dbReference>
<reference evidence="17" key="1">
    <citation type="submission" date="2017-03" db="EMBL/GenBank/DDBJ databases">
        <authorList>
            <person name="Sharma R."/>
            <person name="Thines M."/>
        </authorList>
    </citation>
    <scope>NUCLEOTIDE SEQUENCE [LARGE SCALE GENOMIC DNA]</scope>
</reference>
<dbReference type="Proteomes" id="UP000192927">
    <property type="component" value="Unassembled WGS sequence"/>
</dbReference>
<keyword evidence="8 11" id="KW-0539">Nucleus</keyword>
<comment type="subunit">
    <text evidence="11">Component of the SRB8-11 complex, which itself associates with the Mediator complex.</text>
</comment>
<dbReference type="Pfam" id="PF06333">
    <property type="entry name" value="Med13_C"/>
    <property type="match status" value="1"/>
</dbReference>
<evidence type="ECO:0000256" key="12">
    <source>
        <dbReference type="SAM" id="MobiDB-lite"/>
    </source>
</evidence>
<dbReference type="GO" id="GO:0045944">
    <property type="term" value="P:positive regulation of transcription by RNA polymerase II"/>
    <property type="evidence" value="ECO:0007669"/>
    <property type="project" value="TreeGrafter"/>
</dbReference>
<evidence type="ECO:0000256" key="11">
    <source>
        <dbReference type="RuleBase" id="RU364134"/>
    </source>
</evidence>
<evidence type="ECO:0000256" key="2">
    <source>
        <dbReference type="ARBA" id="ARBA00009354"/>
    </source>
</evidence>
<dbReference type="GO" id="GO:0016592">
    <property type="term" value="C:mediator complex"/>
    <property type="evidence" value="ECO:0007669"/>
    <property type="project" value="InterPro"/>
</dbReference>
<evidence type="ECO:0000256" key="5">
    <source>
        <dbReference type="ARBA" id="ARBA00023015"/>
    </source>
</evidence>
<dbReference type="InterPro" id="IPR041285">
    <property type="entry name" value="MID_MedPIWI"/>
</dbReference>
<feature type="domain" description="Mediator complex subunit Med13 N-terminal" evidence="14">
    <location>
        <begin position="1"/>
        <end position="401"/>
    </location>
</feature>
<dbReference type="InterPro" id="IPR009401">
    <property type="entry name" value="Med13_C"/>
</dbReference>
<dbReference type="InterPro" id="IPR021643">
    <property type="entry name" value="Mediator_Med13_N"/>
</dbReference>
<evidence type="ECO:0000256" key="9">
    <source>
        <dbReference type="ARBA" id="ARBA00025661"/>
    </source>
</evidence>
<accession>A0A1W5D0Q9</accession>
<evidence type="ECO:0000256" key="6">
    <source>
        <dbReference type="ARBA" id="ARBA00023159"/>
    </source>
</evidence>
<evidence type="ECO:0000313" key="17">
    <source>
        <dbReference type="Proteomes" id="UP000192927"/>
    </source>
</evidence>
<proteinExistence type="inferred from homology"/>
<name>A0A1W5D0Q9_9LECA</name>
<dbReference type="InterPro" id="IPR051139">
    <property type="entry name" value="Mediator_complx_sub13"/>
</dbReference>
<dbReference type="PANTHER" id="PTHR48249">
    <property type="entry name" value="MEDIATOR OF RNA POLYMERASE II TRANSCRIPTION SUBUNIT 13"/>
    <property type="match status" value="1"/>
</dbReference>
<keyword evidence="5 11" id="KW-0805">Transcription regulation</keyword>
<keyword evidence="17" id="KW-1185">Reference proteome</keyword>
<feature type="domain" description="Mediator complex subunit Med13 C-terminal" evidence="13">
    <location>
        <begin position="1250"/>
        <end position="1554"/>
    </location>
</feature>
<evidence type="ECO:0000259" key="13">
    <source>
        <dbReference type="Pfam" id="PF06333"/>
    </source>
</evidence>
<protein>
    <recommendedName>
        <fullName evidence="3 11">Mediator of RNA polymerase II transcription subunit 13</fullName>
    </recommendedName>
    <alternativeName>
        <fullName evidence="10 11">Mediator complex subunit 13</fullName>
    </alternativeName>
</protein>
<evidence type="ECO:0000256" key="10">
    <source>
        <dbReference type="ARBA" id="ARBA00032008"/>
    </source>
</evidence>
<evidence type="ECO:0000256" key="3">
    <source>
        <dbReference type="ARBA" id="ARBA00019618"/>
    </source>
</evidence>
<evidence type="ECO:0000256" key="8">
    <source>
        <dbReference type="ARBA" id="ARBA00023242"/>
    </source>
</evidence>
<comment type="subcellular location">
    <subcellularLocation>
        <location evidence="1 11">Nucleus</location>
    </subcellularLocation>
</comment>
<evidence type="ECO:0000259" key="14">
    <source>
        <dbReference type="Pfam" id="PF11597"/>
    </source>
</evidence>
<evidence type="ECO:0000313" key="16">
    <source>
        <dbReference type="EMBL" id="SLM36651.1"/>
    </source>
</evidence>
<dbReference type="EMBL" id="FWEW01001189">
    <property type="protein sequence ID" value="SLM36651.1"/>
    <property type="molecule type" value="Genomic_DNA"/>
</dbReference>
<feature type="region of interest" description="Disordered" evidence="12">
    <location>
        <begin position="783"/>
        <end position="809"/>
    </location>
</feature>
<sequence length="1565" mass="170125">MEFPHNALTNVHKIDGVQSIYWETFSADTTTATTSTGGPCSPIQSPQADTFGKATDVLYKVQTDLRRSGRHVFYDKDSSKLWVVRLFATEPMNGAALDEDSKIADTISCHGLKKTDSGSLRAVDLPLGLPAALEAKTDVATAHTTTIPPAHKQIVQLKASYDRSGASDGAVANVQAAVIDSSDRTAQSPQDVYSKLVSATLLSITYLLAERGAYIPLGSHLMIEVPTASPAMNDMVLENEPTGLKATELQVHWATSGSLTISASPSSPVGFRQVSTAIADIDHTSDAFYGWEIRLAPSSFPAKLRAIESRSGSGTPAYDEAMPDFDRVCMIDQRQLHRRTWKSRVRGFLAARGMSISDQERWIEAELTVPHTLINACDTAVQPGTVKTETILWPAALCFFLDQPGVQSNTEHAAWLFRPMEDFFHDPLLEAETWFNARAEREAAIESKRQEKELLAASKQAASVDDGEEDTSEIYSRTNQYIDAQAINGVYPTPPDGFQPQAIGATTTNDPRTSPAGHGASIIAVDTPQGTQVAATPASMPRGFGLGSGSYVNNDDDDLFGDMDTETFATNGLTEADFSFFDEPDVVTKEIPHDKHDSYEPLVTDVHDITTTVEDMAIGRMAPSLGSSNNDEMNKSAAYKQAPFFNVQSRETKNGQAEVADILSPPQSPENSRKIVQPGFRTSSAMGKDSTAQIGVVKAPSAVGGRHHQHQRSLFDPVILSHSGQIYDDKYADHGKYDFKASASPLDRDARKVTSLQGKSIPRLGLHPRRKTEASIQHGPCLATSDNTLAQTPRHPESSGENYSTYSDTAEGENSYLDLHKDLSIKSPGTGETSSHGVLRSKKRKRGMDYVDELVMSPSLRTGYASDESDDALSYPEPSILVSNSIQDFAIPIGELSMAPVKRLKDSSTNIETLNDNDYVQLAQILADQLAFRDNAWPPTVASSDSYGILSTGYAMPDEEPFAGIISTLFRNSEQCDLKTYADIGLQTLEEPAVVKTVVRSDQRRPTLPSHGSLRANVQHGISKMQVPYVRVQRTAKSMEVLSSAYPFWETLGLGPCYGPKEINAYCIYLSNDGIQRSVDTFLNMLGNIYDGCKLGTHKRGMNIDGPGDGLVPVETKFEGQDGATRPVPEDFIEAVESACEELGKSLSRNPTQGQNIVVYMVDTFGESRALPELCAAFLGMFQAYVSAPQVQQLENPSDLVLQIVPEGFIASKETIAMPLPAEYRRLAFEVYDRCVPVASERHVEMLNSAPAVQLAETLPRTIEFSLTAEPASSLLRTDRCLHVGYSYKSGNGWLSAAWTDSLGAQQWSASYGLCRGTNDIRRSFSEIAKEIWETTVDIIRARKVARRILVVRDGAIPSDEIQTWISLAGQTPDLLPLLALSSIDTSPSLSFPSRASTSLTTIAGSDSQLGMYASPVSTPLANATSPELLSHVHTPGAVPAVSGDQHFDGDINARLVNTTDETWGVILAQPLNTAASLFEYRPALASGYLVKRAGPRDEDGLVSMGINLLHAPKPYHVQLKDVLDMFHGLGSLARIRGVVDPVKGILPWHMAMAVNARSGLDRML</sequence>
<evidence type="ECO:0000259" key="15">
    <source>
        <dbReference type="Pfam" id="PF18296"/>
    </source>
</evidence>
<feature type="region of interest" description="Disordered" evidence="12">
    <location>
        <begin position="823"/>
        <end position="844"/>
    </location>
</feature>
<feature type="compositionally biased region" description="Polar residues" evidence="12">
    <location>
        <begin position="799"/>
        <end position="808"/>
    </location>
</feature>
<dbReference type="Pfam" id="PF11597">
    <property type="entry name" value="Med13_N"/>
    <property type="match status" value="1"/>
</dbReference>
<evidence type="ECO:0000256" key="4">
    <source>
        <dbReference type="ARBA" id="ARBA00022491"/>
    </source>
</evidence>